<dbReference type="InterPro" id="IPR012338">
    <property type="entry name" value="Beta-lactam/transpept-like"/>
</dbReference>
<feature type="domain" description="Pab87 octamerisation" evidence="2">
    <location>
        <begin position="355"/>
        <end position="449"/>
    </location>
</feature>
<dbReference type="SUPFAM" id="SSF56601">
    <property type="entry name" value="beta-lactamase/transpeptidase-like"/>
    <property type="match status" value="1"/>
</dbReference>
<name>A0ABT2EIL4_9BACT</name>
<dbReference type="RefSeq" id="WP_259092335.1">
    <property type="nucleotide sequence ID" value="NZ_CP130454.1"/>
</dbReference>
<dbReference type="Gene3D" id="3.40.710.10">
    <property type="entry name" value="DD-peptidase/beta-lactamase superfamily"/>
    <property type="match status" value="1"/>
</dbReference>
<protein>
    <submittedName>
        <fullName evidence="3">CubicO group peptidase (Beta-lactamase class C family)</fullName>
    </submittedName>
</protein>
<organism evidence="3 4">
    <name type="scientific">Candidatus Fervidibacter sacchari</name>
    <dbReference type="NCBI Taxonomy" id="1448929"/>
    <lineage>
        <taxon>Bacteria</taxon>
        <taxon>Candidatus Fervidibacterota</taxon>
        <taxon>Candidatus Fervidibacter</taxon>
    </lineage>
</organism>
<dbReference type="Gene3D" id="2.40.128.210">
    <property type="entry name" value="Pab87 octamerisation domain"/>
    <property type="match status" value="1"/>
</dbReference>
<reference evidence="3 4" key="1">
    <citation type="submission" date="2022-08" db="EMBL/GenBank/DDBJ databases">
        <title>Bacterial and archaeal communities from various locations to study Microbial Dark Matter (Phase II).</title>
        <authorList>
            <person name="Stepanauskas R."/>
        </authorList>
    </citation>
    <scope>NUCLEOTIDE SEQUENCE [LARGE SCALE GENOMIC DNA]</scope>
    <source>
        <strain evidence="3 4">PD1</strain>
    </source>
</reference>
<keyword evidence="4" id="KW-1185">Reference proteome</keyword>
<dbReference type="InterPro" id="IPR038164">
    <property type="entry name" value="Pab87_oct_sf"/>
</dbReference>
<evidence type="ECO:0000313" key="3">
    <source>
        <dbReference type="EMBL" id="MCS3917797.1"/>
    </source>
</evidence>
<feature type="domain" description="Beta-lactamase-related" evidence="1">
    <location>
        <begin position="9"/>
        <end position="336"/>
    </location>
</feature>
<dbReference type="PANTHER" id="PTHR46825:SF9">
    <property type="entry name" value="BETA-LACTAMASE-RELATED DOMAIN-CONTAINING PROTEIN"/>
    <property type="match status" value="1"/>
</dbReference>
<accession>A0ABT2EIL4</accession>
<evidence type="ECO:0000313" key="4">
    <source>
        <dbReference type="Proteomes" id="UP001204798"/>
    </source>
</evidence>
<proteinExistence type="predicted"/>
<dbReference type="Proteomes" id="UP001204798">
    <property type="component" value="Unassembled WGS sequence"/>
</dbReference>
<dbReference type="InterPro" id="IPR050491">
    <property type="entry name" value="AmpC-like"/>
</dbReference>
<dbReference type="InterPro" id="IPR001466">
    <property type="entry name" value="Beta-lactam-related"/>
</dbReference>
<evidence type="ECO:0000259" key="1">
    <source>
        <dbReference type="Pfam" id="PF00144"/>
    </source>
</evidence>
<dbReference type="Pfam" id="PF00144">
    <property type="entry name" value="Beta-lactamase"/>
    <property type="match status" value="1"/>
</dbReference>
<dbReference type="EMBL" id="JANUCP010000001">
    <property type="protein sequence ID" value="MCS3917797.1"/>
    <property type="molecule type" value="Genomic_DNA"/>
</dbReference>
<comment type="caution">
    <text evidence="3">The sequence shown here is derived from an EMBL/GenBank/DDBJ whole genome shotgun (WGS) entry which is preliminary data.</text>
</comment>
<dbReference type="Pfam" id="PF13969">
    <property type="entry name" value="Pab87_oct"/>
    <property type="match status" value="1"/>
</dbReference>
<evidence type="ECO:0000259" key="2">
    <source>
        <dbReference type="Pfam" id="PF13969"/>
    </source>
</evidence>
<sequence>MDWRVVEGYVFEKMRKTNLPGLSIAAVKDGEIVYARGFGFRDVESGAPMTTQTRVGIGSVTKSFTALAMMMLSEEDKLSLDDPIDKFVPISLRPFGEPVRLRHLLTHSSGVPALAYAEAFIRHVIGEDAPWLPIASVDDLKAFMSDAESWAVAKPGEKFFYLNEGYLLLGHAIEVASGKSYETFVKERILEPLDMTRTTFRREDVASDPDWATPYVIDRDGKQIPSRFPFGISADGGLISTVLDLSNYLRFYLARGKWDGTQLISPESIEQMETPHVPLPSPLFGAEGYGFGWSVYPNFLGHKLVAHSGSVLVHTAFAGYIPDAGIGVAVLANASGHPLSQIGMVTLATMLGKDPETLPFVRHDKLLEKLVGRYETYKGTMSLQVSRKGDGVLLETKGKLLESSIPFLPEEISDTYARFFTLQHSRKVVAEFFIDGEKITLLYERYKLVKVG</sequence>
<gene>
    <name evidence="3" type="ORF">M2350_000194</name>
</gene>
<dbReference type="PANTHER" id="PTHR46825">
    <property type="entry name" value="D-ALANYL-D-ALANINE-CARBOXYPEPTIDASE/ENDOPEPTIDASE AMPH"/>
    <property type="match status" value="1"/>
</dbReference>
<dbReference type="InterPro" id="IPR025879">
    <property type="entry name" value="Pab87_oct"/>
</dbReference>